<evidence type="ECO:0000313" key="3">
    <source>
        <dbReference type="Proteomes" id="UP000247702"/>
    </source>
</evidence>
<comment type="caution">
    <text evidence="2">The sequence shown here is derived from an EMBL/GenBank/DDBJ whole genome shotgun (WGS) entry which is preliminary data.</text>
</comment>
<organism evidence="2 3">
    <name type="scientific">Rhizophagus clarus</name>
    <dbReference type="NCBI Taxonomy" id="94130"/>
    <lineage>
        <taxon>Eukaryota</taxon>
        <taxon>Fungi</taxon>
        <taxon>Fungi incertae sedis</taxon>
        <taxon>Mucoromycota</taxon>
        <taxon>Glomeromycotina</taxon>
        <taxon>Glomeromycetes</taxon>
        <taxon>Glomerales</taxon>
        <taxon>Glomeraceae</taxon>
        <taxon>Rhizophagus</taxon>
    </lineage>
</organism>
<evidence type="ECO:0000313" key="2">
    <source>
        <dbReference type="EMBL" id="GBB96344.1"/>
    </source>
</evidence>
<sequence length="322" mass="36611">MTSSAIVSIIKGLLNPIPQYVLGCLPAIAIMGTSPKERFTEKFTWVLRCLGCPFTGLLYSCNVGRNEVKLCTYWLPAEFFKSKGGENQQPQQLKHRPVGIYTMSVDVKQNDYDNIVKYSKQCIARASVLDRVSSLVSTYFILIGVIAAISRTAGLNDCEDWPFIPLLLSWTILAVLNRVFSGALVVKDPSNVFKSLDAQIIMEPGNESYRKHKKTSVFFVFIFSALYPWISVFLAIYTPPVGYYCRSQYLTLICSIWSFNSVLAYISHLIKENDVEGNSYIHIWFCFCGFVIALLLFVLALFTNNMRWWSIFHEQHCKITCS</sequence>
<feature type="transmembrane region" description="Helical" evidence="1">
    <location>
        <begin position="282"/>
        <end position="302"/>
    </location>
</feature>
<keyword evidence="1" id="KW-1133">Transmembrane helix</keyword>
<keyword evidence="1" id="KW-0812">Transmembrane</keyword>
<feature type="transmembrane region" description="Helical" evidence="1">
    <location>
        <begin position="161"/>
        <end position="186"/>
    </location>
</feature>
<reference evidence="2 3" key="1">
    <citation type="submission" date="2017-11" db="EMBL/GenBank/DDBJ databases">
        <title>The genome of Rhizophagus clarus HR1 reveals common genetic basis of auxotrophy among arbuscular mycorrhizal fungi.</title>
        <authorList>
            <person name="Kobayashi Y."/>
        </authorList>
    </citation>
    <scope>NUCLEOTIDE SEQUENCE [LARGE SCALE GENOMIC DNA]</scope>
    <source>
        <strain evidence="2 3">HR1</strain>
    </source>
</reference>
<protein>
    <submittedName>
        <fullName evidence="2">Uncharacterized protein</fullName>
    </submittedName>
</protein>
<keyword evidence="3" id="KW-1185">Reference proteome</keyword>
<feature type="transmembrane region" description="Helical" evidence="1">
    <location>
        <begin position="249"/>
        <end position="270"/>
    </location>
</feature>
<gene>
    <name evidence="2" type="ORF">RclHR1_02730016</name>
</gene>
<dbReference type="EMBL" id="BEXD01001924">
    <property type="protein sequence ID" value="GBB96344.1"/>
    <property type="molecule type" value="Genomic_DNA"/>
</dbReference>
<dbReference type="Proteomes" id="UP000247702">
    <property type="component" value="Unassembled WGS sequence"/>
</dbReference>
<keyword evidence="1" id="KW-0472">Membrane</keyword>
<name>A0A2Z6RED9_9GLOM</name>
<proteinExistence type="predicted"/>
<accession>A0A2Z6RED9</accession>
<dbReference type="AlphaFoldDB" id="A0A2Z6RED9"/>
<evidence type="ECO:0000256" key="1">
    <source>
        <dbReference type="SAM" id="Phobius"/>
    </source>
</evidence>
<feature type="transmembrane region" description="Helical" evidence="1">
    <location>
        <begin position="217"/>
        <end position="237"/>
    </location>
</feature>
<feature type="transmembrane region" description="Helical" evidence="1">
    <location>
        <begin position="128"/>
        <end position="149"/>
    </location>
</feature>